<proteinExistence type="predicted"/>
<dbReference type="EMBL" id="KU987453">
    <property type="protein sequence ID" value="ANC59733.1"/>
    <property type="molecule type" value="Genomic_DNA"/>
</dbReference>
<dbReference type="AlphaFoldDB" id="A0A161IQU9"/>
<reference evidence="2" key="1">
    <citation type="submission" date="2016-03" db="EMBL/GenBank/DDBJ databases">
        <title>F5111 plasmid from K. peumoniae isloate 05K0261.</title>
        <authorList>
            <person name="Kang H.-Y."/>
            <person name="Kim S."/>
            <person name="Kim J."/>
        </authorList>
    </citation>
    <scope>NUCLEOTIDE SEQUENCE</scope>
    <source>
        <strain evidence="2">05K0261</strain>
        <plasmid evidence="2">F5111</plasmid>
    </source>
</reference>
<name>A0A161IQU9_KLEPN</name>
<dbReference type="RefSeq" id="WP_094935763.1">
    <property type="nucleotide sequence ID" value="NZ_CP090128.1"/>
</dbReference>
<evidence type="ECO:0000259" key="1">
    <source>
        <dbReference type="Pfam" id="PF10881"/>
    </source>
</evidence>
<accession>A0A161IQU9</accession>
<sequence>MNAGVVVFIVSLLALILLLSCVLKQKRPQAPLIRRLREAGVRVGDTEQLMAGGVFWERQAQLMTDREVHFMQGLFRAVDMRRWYLCPQVRVADIVQITPRVRGRSRTWWKLFHMAAQWHCDVVIVDRRTFRVVAAVELDDASHLKKSRCRRDILLDEVMRQAGMPLLRSRDARELQRMIRDFLTALEAESGASDAITQQKAG</sequence>
<dbReference type="InterPro" id="IPR024402">
    <property type="entry name" value="DUF2726"/>
</dbReference>
<geneLocation type="plasmid" evidence="2">
    <name>F5111</name>
</geneLocation>
<protein>
    <submittedName>
        <fullName evidence="2">YihA protein</fullName>
    </submittedName>
</protein>
<keyword evidence="2" id="KW-0614">Plasmid</keyword>
<evidence type="ECO:0000313" key="2">
    <source>
        <dbReference type="EMBL" id="ANC59733.1"/>
    </source>
</evidence>
<feature type="domain" description="DUF2726" evidence="1">
    <location>
        <begin position="60"/>
        <end position="181"/>
    </location>
</feature>
<organism evidence="2">
    <name type="scientific">Klebsiella pneumoniae</name>
    <dbReference type="NCBI Taxonomy" id="573"/>
    <lineage>
        <taxon>Bacteria</taxon>
        <taxon>Pseudomonadati</taxon>
        <taxon>Pseudomonadota</taxon>
        <taxon>Gammaproteobacteria</taxon>
        <taxon>Enterobacterales</taxon>
        <taxon>Enterobacteriaceae</taxon>
        <taxon>Klebsiella/Raoultella group</taxon>
        <taxon>Klebsiella</taxon>
        <taxon>Klebsiella pneumoniae complex</taxon>
    </lineage>
</organism>
<dbReference type="Pfam" id="PF10881">
    <property type="entry name" value="DUF2726"/>
    <property type="match status" value="1"/>
</dbReference>